<protein>
    <recommendedName>
        <fullName evidence="3">WG repeat-containing protein</fullName>
    </recommendedName>
</protein>
<proteinExistence type="predicted"/>
<evidence type="ECO:0008006" key="3">
    <source>
        <dbReference type="Google" id="ProtNLM"/>
    </source>
</evidence>
<keyword evidence="2" id="KW-1185">Reference proteome</keyword>
<reference evidence="2" key="1">
    <citation type="journal article" date="2019" name="Int. J. Syst. Evol. Microbiol.">
        <title>The Global Catalogue of Microorganisms (GCM) 10K type strain sequencing project: providing services to taxonomists for standard genome sequencing and annotation.</title>
        <authorList>
            <consortium name="The Broad Institute Genomics Platform"/>
            <consortium name="The Broad Institute Genome Sequencing Center for Infectious Disease"/>
            <person name="Wu L."/>
            <person name="Ma J."/>
        </authorList>
    </citation>
    <scope>NUCLEOTIDE SEQUENCE [LARGE SCALE GENOMIC DNA]</scope>
    <source>
        <strain evidence="2">CCUG 50349</strain>
    </source>
</reference>
<organism evidence="1 2">
    <name type="scientific">Flavobacterium ponti</name>
    <dbReference type="NCBI Taxonomy" id="665133"/>
    <lineage>
        <taxon>Bacteria</taxon>
        <taxon>Pseudomonadati</taxon>
        <taxon>Bacteroidota</taxon>
        <taxon>Flavobacteriia</taxon>
        <taxon>Flavobacteriales</taxon>
        <taxon>Flavobacteriaceae</taxon>
        <taxon>Flavobacterium</taxon>
    </lineage>
</organism>
<dbReference type="EMBL" id="JBHSGW010000028">
    <property type="protein sequence ID" value="MFC4741051.1"/>
    <property type="molecule type" value="Genomic_DNA"/>
</dbReference>
<dbReference type="Proteomes" id="UP001595885">
    <property type="component" value="Unassembled WGS sequence"/>
</dbReference>
<gene>
    <name evidence="1" type="ORF">ACFO3U_13695</name>
</gene>
<accession>A0ABV9P752</accession>
<evidence type="ECO:0000313" key="1">
    <source>
        <dbReference type="EMBL" id="MFC4741051.1"/>
    </source>
</evidence>
<name>A0ABV9P752_9FLAO</name>
<dbReference type="RefSeq" id="WP_379743632.1">
    <property type="nucleotide sequence ID" value="NZ_JBHSGW010000028.1"/>
</dbReference>
<evidence type="ECO:0000313" key="2">
    <source>
        <dbReference type="Proteomes" id="UP001595885"/>
    </source>
</evidence>
<comment type="caution">
    <text evidence="1">The sequence shown here is derived from an EMBL/GenBank/DDBJ whole genome shotgun (WGS) entry which is preliminary data.</text>
</comment>
<sequence>MKKNIIILFTILIYSITNAQSKDLLKLAKGDFLGMNAIFDSKENLFGYVSIYGYGKSGEKTKKFEYVILDKNLNPVANKEFEGDITVADYYAYMDFKGQIILQPSSLDYSLKLKEMFSPSSMVIDVDKNEIHKKIHYDYDGKNFIEIDQPKNWKENKKEDKAEKKEKGYNYVSRVYEIKEGGFLVTEFNNYGTYINNNSISRFDDNKQEIWKYKYNISGDKKSKEILNVIEKDENFIYAFLETNKNKDKSFNLLVLDIKTGKEVHNENLSQPNSDVLDNILYLGRIDNCKNFDDSIVLLGRDYKKGNLTQTTGFVRLIIDKKNFSIETKYLNYELHLKKHIPKLDNYGGVEGGYLLIPKDVFFLKNGSVGILMEKYKPQGQYSASKTTDLVYIYTNKDFSVNGVQIFEKEKTKWFHSDYLFSQYLNDGKDVVFFFKDRQKDNETKEKNWNLFINTLINGNFKQEVVPISSKENIIFPYVAKEGFILLQEFNQKEKYNNVRLERLNY</sequence>